<dbReference type="PANTHER" id="PTHR38848:SF3">
    <property type="entry name" value="G-PROTEIN COUPLED RECEPTORS FAMILY 3 PROFILE DOMAIN-CONTAINING PROTEIN"/>
    <property type="match status" value="1"/>
</dbReference>
<feature type="transmembrane region" description="Helical" evidence="2">
    <location>
        <begin position="130"/>
        <end position="151"/>
    </location>
</feature>
<feature type="region of interest" description="Disordered" evidence="1">
    <location>
        <begin position="323"/>
        <end position="348"/>
    </location>
</feature>
<gene>
    <name evidence="3" type="ORF">EJ02DRAFT_429009</name>
</gene>
<keyword evidence="4" id="KW-1185">Reference proteome</keyword>
<feature type="region of interest" description="Disordered" evidence="1">
    <location>
        <begin position="371"/>
        <end position="398"/>
    </location>
</feature>
<feature type="transmembrane region" description="Helical" evidence="2">
    <location>
        <begin position="239"/>
        <end position="261"/>
    </location>
</feature>
<organism evidence="3 4">
    <name type="scientific">Clathrospora elynae</name>
    <dbReference type="NCBI Taxonomy" id="706981"/>
    <lineage>
        <taxon>Eukaryota</taxon>
        <taxon>Fungi</taxon>
        <taxon>Dikarya</taxon>
        <taxon>Ascomycota</taxon>
        <taxon>Pezizomycotina</taxon>
        <taxon>Dothideomycetes</taxon>
        <taxon>Pleosporomycetidae</taxon>
        <taxon>Pleosporales</taxon>
        <taxon>Diademaceae</taxon>
        <taxon>Clathrospora</taxon>
    </lineage>
</organism>
<feature type="transmembrane region" description="Helical" evidence="2">
    <location>
        <begin position="212"/>
        <end position="233"/>
    </location>
</feature>
<accession>A0A6A5S5P2</accession>
<keyword evidence="2" id="KW-0812">Transmembrane</keyword>
<keyword evidence="2" id="KW-1133">Transmembrane helix</keyword>
<sequence>MAQRNHLTDYIPARVPVAGQIISVSLQLSTAAVLAVCLTRRTQFIQRWSSLPLAMWLIIMIYVDSTVFIFTTAIMMHGIGINSSPQICEGAIFLCLTCYLTTKIMIYYFLVEKAYIVRGSKKPRLQTKLWLFNCLCMLLPFTVFAVMNLIFRITYINPKGVCIIGMQEIAMLPLIAFEIIVNIYLTLLFVVPLRNLYSYQQNLNPALNRVAFRSMVGTLCTLSTSVTNLVVIMVLKGEPAWICFTCCNADILFCVTILHWVTSKDKVSESTIDNTVKSRHGASNMRSSKGRSSKVGLESFNVDFASGKSDSNALRFPTSVITTECTTSPPSDNRGPRGMRITSPNKDDFGDEIELNNIHVQTIHTVEVEVEGDRSSESLRSDQSEWAGTERVVGEKLV</sequence>
<feature type="compositionally biased region" description="Basic and acidic residues" evidence="1">
    <location>
        <begin position="371"/>
        <end position="383"/>
    </location>
</feature>
<evidence type="ECO:0000256" key="2">
    <source>
        <dbReference type="SAM" id="Phobius"/>
    </source>
</evidence>
<evidence type="ECO:0000313" key="3">
    <source>
        <dbReference type="EMBL" id="KAF1934804.1"/>
    </source>
</evidence>
<feature type="transmembrane region" description="Helical" evidence="2">
    <location>
        <begin position="171"/>
        <end position="191"/>
    </location>
</feature>
<dbReference type="EMBL" id="ML976368">
    <property type="protein sequence ID" value="KAF1934804.1"/>
    <property type="molecule type" value="Genomic_DNA"/>
</dbReference>
<feature type="transmembrane region" description="Helical" evidence="2">
    <location>
        <begin position="51"/>
        <end position="79"/>
    </location>
</feature>
<reference evidence="3" key="1">
    <citation type="journal article" date="2020" name="Stud. Mycol.">
        <title>101 Dothideomycetes genomes: a test case for predicting lifestyles and emergence of pathogens.</title>
        <authorList>
            <person name="Haridas S."/>
            <person name="Albert R."/>
            <person name="Binder M."/>
            <person name="Bloem J."/>
            <person name="Labutti K."/>
            <person name="Salamov A."/>
            <person name="Andreopoulos B."/>
            <person name="Baker S."/>
            <person name="Barry K."/>
            <person name="Bills G."/>
            <person name="Bluhm B."/>
            <person name="Cannon C."/>
            <person name="Castanera R."/>
            <person name="Culley D."/>
            <person name="Daum C."/>
            <person name="Ezra D."/>
            <person name="Gonzalez J."/>
            <person name="Henrissat B."/>
            <person name="Kuo A."/>
            <person name="Liang C."/>
            <person name="Lipzen A."/>
            <person name="Lutzoni F."/>
            <person name="Magnuson J."/>
            <person name="Mondo S."/>
            <person name="Nolan M."/>
            <person name="Ohm R."/>
            <person name="Pangilinan J."/>
            <person name="Park H.-J."/>
            <person name="Ramirez L."/>
            <person name="Alfaro M."/>
            <person name="Sun H."/>
            <person name="Tritt A."/>
            <person name="Yoshinaga Y."/>
            <person name="Zwiers L.-H."/>
            <person name="Turgeon B."/>
            <person name="Goodwin S."/>
            <person name="Spatafora J."/>
            <person name="Crous P."/>
            <person name="Grigoriev I."/>
        </authorList>
    </citation>
    <scope>NUCLEOTIDE SEQUENCE</scope>
    <source>
        <strain evidence="3">CBS 161.51</strain>
    </source>
</reference>
<keyword evidence="2" id="KW-0472">Membrane</keyword>
<feature type="transmembrane region" description="Helical" evidence="2">
    <location>
        <begin position="20"/>
        <end position="39"/>
    </location>
</feature>
<dbReference type="OrthoDB" id="3210850at2759"/>
<dbReference type="PANTHER" id="PTHR38848">
    <property type="entry name" value="G-PROTEIN COUPLED RECEPTORS FAMILY 3 PROFILE DOMAIN-CONTAINING PROTEIN"/>
    <property type="match status" value="1"/>
</dbReference>
<dbReference type="Proteomes" id="UP000800038">
    <property type="component" value="Unassembled WGS sequence"/>
</dbReference>
<evidence type="ECO:0000256" key="1">
    <source>
        <dbReference type="SAM" id="MobiDB-lite"/>
    </source>
</evidence>
<feature type="transmembrane region" description="Helical" evidence="2">
    <location>
        <begin position="91"/>
        <end position="110"/>
    </location>
</feature>
<feature type="region of interest" description="Disordered" evidence="1">
    <location>
        <begin position="272"/>
        <end position="292"/>
    </location>
</feature>
<proteinExistence type="predicted"/>
<protein>
    <submittedName>
        <fullName evidence="3">Uncharacterized protein</fullName>
    </submittedName>
</protein>
<name>A0A6A5S5P2_9PLEO</name>
<dbReference type="AlphaFoldDB" id="A0A6A5S5P2"/>
<evidence type="ECO:0000313" key="4">
    <source>
        <dbReference type="Proteomes" id="UP000800038"/>
    </source>
</evidence>